<organism evidence="2 3">
    <name type="scientific">Conexibacter arvalis</name>
    <dbReference type="NCBI Taxonomy" id="912552"/>
    <lineage>
        <taxon>Bacteria</taxon>
        <taxon>Bacillati</taxon>
        <taxon>Actinomycetota</taxon>
        <taxon>Thermoleophilia</taxon>
        <taxon>Solirubrobacterales</taxon>
        <taxon>Conexibacteraceae</taxon>
        <taxon>Conexibacter</taxon>
    </lineage>
</organism>
<dbReference type="GO" id="GO:0016787">
    <property type="term" value="F:hydrolase activity"/>
    <property type="evidence" value="ECO:0007669"/>
    <property type="project" value="UniProtKB-KW"/>
</dbReference>
<dbReference type="SMART" id="SM00849">
    <property type="entry name" value="Lactamase_B"/>
    <property type="match status" value="1"/>
</dbReference>
<dbReference type="Gene3D" id="3.60.15.10">
    <property type="entry name" value="Ribonuclease Z/Hydroxyacylglutathione hydrolase-like"/>
    <property type="match status" value="1"/>
</dbReference>
<sequence>MSGTIHRLSEPLDGRELCCFLLAGEGRTVLLDAGVAATPARTVAPALRRLGRQLDLVVVSHADVDHSGGLGALQRLRPGLPAAAHARDREQIASVELMLARRYREFRDEHAIDQEPAFVAWVRDNADDGAVTETVADGDRLDLGGGWALDVLHLPGHTPGHLALHDPADGTAIVADAVLGAAARDGDGRAAFAPTYRDVADYRATIARLRALAPSRLLTSHFPVVEGGDRVAAFLDESERACDAIERAVLDALAGGAPRTAAELIAAVAERVRSWPPAADGTLAQPVVGHLEELAARGLVARAGGRPVAWRLAADPDARP</sequence>
<keyword evidence="3" id="KW-1185">Reference proteome</keyword>
<dbReference type="AlphaFoldDB" id="A0A840I9D1"/>
<evidence type="ECO:0000313" key="3">
    <source>
        <dbReference type="Proteomes" id="UP000585272"/>
    </source>
</evidence>
<dbReference type="PANTHER" id="PTHR42951">
    <property type="entry name" value="METALLO-BETA-LACTAMASE DOMAIN-CONTAINING"/>
    <property type="match status" value="1"/>
</dbReference>
<dbReference type="EMBL" id="JACHNU010000001">
    <property type="protein sequence ID" value="MBB4660925.1"/>
    <property type="molecule type" value="Genomic_DNA"/>
</dbReference>
<dbReference type="InterPro" id="IPR036866">
    <property type="entry name" value="RibonucZ/Hydroxyglut_hydro"/>
</dbReference>
<dbReference type="SUPFAM" id="SSF56281">
    <property type="entry name" value="Metallo-hydrolase/oxidoreductase"/>
    <property type="match status" value="1"/>
</dbReference>
<keyword evidence="2" id="KW-0378">Hydrolase</keyword>
<evidence type="ECO:0000259" key="1">
    <source>
        <dbReference type="SMART" id="SM00849"/>
    </source>
</evidence>
<gene>
    <name evidence="2" type="ORF">BDZ31_000498</name>
</gene>
<dbReference type="InterPro" id="IPR001279">
    <property type="entry name" value="Metallo-B-lactamas"/>
</dbReference>
<dbReference type="RefSeq" id="WP_183338648.1">
    <property type="nucleotide sequence ID" value="NZ_JACHNU010000001.1"/>
</dbReference>
<protein>
    <submittedName>
        <fullName evidence="2">Glyoxylase-like metal-dependent hydrolase (Beta-lactamase superfamily II)</fullName>
    </submittedName>
</protein>
<comment type="caution">
    <text evidence="2">The sequence shown here is derived from an EMBL/GenBank/DDBJ whole genome shotgun (WGS) entry which is preliminary data.</text>
</comment>
<dbReference type="InterPro" id="IPR050855">
    <property type="entry name" value="NDM-1-like"/>
</dbReference>
<feature type="domain" description="Metallo-beta-lactamase" evidence="1">
    <location>
        <begin position="16"/>
        <end position="221"/>
    </location>
</feature>
<evidence type="ECO:0000313" key="2">
    <source>
        <dbReference type="EMBL" id="MBB4660925.1"/>
    </source>
</evidence>
<dbReference type="PANTHER" id="PTHR42951:SF4">
    <property type="entry name" value="ACYL-COENZYME A THIOESTERASE MBLAC2"/>
    <property type="match status" value="1"/>
</dbReference>
<accession>A0A840I9D1</accession>
<dbReference type="Pfam" id="PF00753">
    <property type="entry name" value="Lactamase_B"/>
    <property type="match status" value="1"/>
</dbReference>
<dbReference type="Proteomes" id="UP000585272">
    <property type="component" value="Unassembled WGS sequence"/>
</dbReference>
<proteinExistence type="predicted"/>
<name>A0A840I9D1_9ACTN</name>
<reference evidence="2 3" key="1">
    <citation type="submission" date="2020-08" db="EMBL/GenBank/DDBJ databases">
        <title>Genomic Encyclopedia of Archaeal and Bacterial Type Strains, Phase II (KMG-II): from individual species to whole genera.</title>
        <authorList>
            <person name="Goeker M."/>
        </authorList>
    </citation>
    <scope>NUCLEOTIDE SEQUENCE [LARGE SCALE GENOMIC DNA]</scope>
    <source>
        <strain evidence="2 3">DSM 23288</strain>
    </source>
</reference>